<reference evidence="3" key="1">
    <citation type="journal article" date="2019" name="Int. J. Syst. Evol. Microbiol.">
        <title>The Global Catalogue of Microorganisms (GCM) 10K type strain sequencing project: providing services to taxonomists for standard genome sequencing and annotation.</title>
        <authorList>
            <consortium name="The Broad Institute Genomics Platform"/>
            <consortium name="The Broad Institute Genome Sequencing Center for Infectious Disease"/>
            <person name="Wu L."/>
            <person name="Ma J."/>
        </authorList>
    </citation>
    <scope>NUCLEOTIDE SEQUENCE [LARGE SCALE GENOMIC DNA]</scope>
    <source>
        <strain evidence="3">NBRC 112416</strain>
    </source>
</reference>
<sequence length="64" mass="6550">MGVGALEATQIGAVAETSAGDEETHGTPGLLGDSGGNSGHDEGRRGGTNKQWFHETLPFGPEWA</sequence>
<gene>
    <name evidence="2" type="ORF">GCM10010862_10550</name>
</gene>
<accession>A0ABQ5W1P3</accession>
<dbReference type="Proteomes" id="UP001156691">
    <property type="component" value="Unassembled WGS sequence"/>
</dbReference>
<comment type="caution">
    <text evidence="2">The sequence shown here is derived from an EMBL/GenBank/DDBJ whole genome shotgun (WGS) entry which is preliminary data.</text>
</comment>
<dbReference type="EMBL" id="BSNS01000007">
    <property type="protein sequence ID" value="GLQ53796.1"/>
    <property type="molecule type" value="Genomic_DNA"/>
</dbReference>
<protein>
    <submittedName>
        <fullName evidence="2">Uncharacterized protein</fullName>
    </submittedName>
</protein>
<evidence type="ECO:0000256" key="1">
    <source>
        <dbReference type="SAM" id="MobiDB-lite"/>
    </source>
</evidence>
<proteinExistence type="predicted"/>
<evidence type="ECO:0000313" key="2">
    <source>
        <dbReference type="EMBL" id="GLQ53796.1"/>
    </source>
</evidence>
<organism evidence="2 3">
    <name type="scientific">Devosia nitrariae</name>
    <dbReference type="NCBI Taxonomy" id="2071872"/>
    <lineage>
        <taxon>Bacteria</taxon>
        <taxon>Pseudomonadati</taxon>
        <taxon>Pseudomonadota</taxon>
        <taxon>Alphaproteobacteria</taxon>
        <taxon>Hyphomicrobiales</taxon>
        <taxon>Devosiaceae</taxon>
        <taxon>Devosia</taxon>
    </lineage>
</organism>
<name>A0ABQ5W1P3_9HYPH</name>
<keyword evidence="3" id="KW-1185">Reference proteome</keyword>
<feature type="region of interest" description="Disordered" evidence="1">
    <location>
        <begin position="1"/>
        <end position="64"/>
    </location>
</feature>
<evidence type="ECO:0000313" key="3">
    <source>
        <dbReference type="Proteomes" id="UP001156691"/>
    </source>
</evidence>